<dbReference type="GO" id="GO:0044780">
    <property type="term" value="P:bacterial-type flagellum assembly"/>
    <property type="evidence" value="ECO:0007669"/>
    <property type="project" value="UniProtKB-UniRule"/>
</dbReference>
<dbReference type="GO" id="GO:0009425">
    <property type="term" value="C:bacterial-type flagellum basal body"/>
    <property type="evidence" value="ECO:0007669"/>
    <property type="project" value="UniProtKB-SubCell"/>
</dbReference>
<organism evidence="11 12">
    <name type="scientific">Chromobacterium vaccinii</name>
    <dbReference type="NCBI Taxonomy" id="1108595"/>
    <lineage>
        <taxon>Bacteria</taxon>
        <taxon>Pseudomonadati</taxon>
        <taxon>Pseudomonadota</taxon>
        <taxon>Betaproteobacteria</taxon>
        <taxon>Neisseriales</taxon>
        <taxon>Chromobacteriaceae</taxon>
        <taxon>Chromobacterium</taxon>
    </lineage>
</organism>
<dbReference type="NCBIfam" id="TIGR01400">
    <property type="entry name" value="fliR"/>
    <property type="match status" value="1"/>
</dbReference>
<comment type="subcellular location">
    <subcellularLocation>
        <location evidence="10">Cell membrane</location>
        <topology evidence="10">Multi-pass membrane protein</topology>
    </subcellularLocation>
    <subcellularLocation>
        <location evidence="10">Bacterial flagellum basal body</location>
    </subcellularLocation>
</comment>
<dbReference type="PANTHER" id="PTHR30065">
    <property type="entry name" value="FLAGELLAR BIOSYNTHETIC PROTEIN FLIR"/>
    <property type="match status" value="1"/>
</dbReference>
<evidence type="ECO:0000256" key="5">
    <source>
        <dbReference type="ARBA" id="ARBA00022692"/>
    </source>
</evidence>
<evidence type="ECO:0000256" key="9">
    <source>
        <dbReference type="NCBIfam" id="TIGR01400"/>
    </source>
</evidence>
<reference evidence="11 12" key="1">
    <citation type="submission" date="2016-10" db="EMBL/GenBank/DDBJ databases">
        <title>Chromobacterium muskegensis sp. nov., an insecticidal bacterium isolated from Sphagnum bogs.</title>
        <authorList>
            <person name="Sparks M.E."/>
            <person name="Blackburn M.B."/>
            <person name="Gundersen-Rindal D.E."/>
            <person name="Mitchell A."/>
            <person name="Farrar R."/>
            <person name="Kuhar D."/>
        </authorList>
    </citation>
    <scope>NUCLEOTIDE SEQUENCE [LARGE SCALE GENOMIC DNA]</scope>
    <source>
        <strain evidence="11 12">21-1</strain>
    </source>
</reference>
<dbReference type="Proteomes" id="UP000178776">
    <property type="component" value="Chromosome"/>
</dbReference>
<dbReference type="GO" id="GO:0006605">
    <property type="term" value="P:protein targeting"/>
    <property type="evidence" value="ECO:0007669"/>
    <property type="project" value="UniProtKB-UniRule"/>
</dbReference>
<feature type="transmembrane region" description="Helical" evidence="10">
    <location>
        <begin position="146"/>
        <end position="164"/>
    </location>
</feature>
<keyword evidence="5 10" id="KW-0812">Transmembrane</keyword>
<name>A0A1D9LEG5_9NEIS</name>
<feature type="transmembrane region" description="Helical" evidence="10">
    <location>
        <begin position="184"/>
        <end position="204"/>
    </location>
</feature>
<keyword evidence="7 10" id="KW-0472">Membrane</keyword>
<feature type="transmembrane region" description="Helical" evidence="10">
    <location>
        <begin position="95"/>
        <end position="115"/>
    </location>
</feature>
<dbReference type="KEGG" id="cvc:BKX93_06370"/>
<keyword evidence="11" id="KW-0966">Cell projection</keyword>
<evidence type="ECO:0000313" key="11">
    <source>
        <dbReference type="EMBL" id="AOZ49661.1"/>
    </source>
</evidence>
<dbReference type="PRINTS" id="PR00953">
    <property type="entry name" value="TYPE3IMRPROT"/>
</dbReference>
<feature type="transmembrane region" description="Helical" evidence="10">
    <location>
        <begin position="121"/>
        <end position="139"/>
    </location>
</feature>
<keyword evidence="8 10" id="KW-0975">Bacterial flagellum</keyword>
<accession>A0A1D9LEG5</accession>
<evidence type="ECO:0000256" key="1">
    <source>
        <dbReference type="ARBA" id="ARBA00002578"/>
    </source>
</evidence>
<keyword evidence="4 10" id="KW-1003">Cell membrane</keyword>
<sequence length="258" mass="28207">MLAISDIQINAWVGVFAWPFARIVGLFLTEPIFAYRGVPRSFKVGFALILTVILSPLLPPLPAVPLVSAEGIAILVQQLLIGLSMGFVMRIVISAVELTGFIIGAQTGLGFAMFYDPVHAAQVPVLSQMLSLLTFFLFLAFDGHHVVLSALVHSFQVLPIGMAMPAQGIKALVLWGGHLVEWGVWLAMPIIGALLITNLAIGVMTRAAPQFNIFSFGFPLTIMIGFCTLYMTLPMMIPVIERMYQIGFDMMLRMLQAK</sequence>
<keyword evidence="11" id="KW-0969">Cilium</keyword>
<comment type="function">
    <text evidence="1 10">Role in flagellar biosynthesis.</text>
</comment>
<evidence type="ECO:0000256" key="2">
    <source>
        <dbReference type="ARBA" id="ARBA00009772"/>
    </source>
</evidence>
<evidence type="ECO:0000256" key="4">
    <source>
        <dbReference type="ARBA" id="ARBA00022475"/>
    </source>
</evidence>
<dbReference type="PANTHER" id="PTHR30065:SF8">
    <property type="entry name" value="FLAGELLAR BIOSYNTHETIC PROTEIN FLIR"/>
    <property type="match status" value="1"/>
</dbReference>
<evidence type="ECO:0000256" key="6">
    <source>
        <dbReference type="ARBA" id="ARBA00022989"/>
    </source>
</evidence>
<dbReference type="GeneID" id="68840832"/>
<feature type="transmembrane region" description="Helical" evidence="10">
    <location>
        <begin position="12"/>
        <end position="29"/>
    </location>
</feature>
<dbReference type="InterPro" id="IPR006303">
    <property type="entry name" value="FliR"/>
</dbReference>
<dbReference type="GO" id="GO:0005886">
    <property type="term" value="C:plasma membrane"/>
    <property type="evidence" value="ECO:0007669"/>
    <property type="project" value="UniProtKB-SubCell"/>
</dbReference>
<dbReference type="InterPro" id="IPR002010">
    <property type="entry name" value="T3SS_IM_R"/>
</dbReference>
<evidence type="ECO:0000256" key="8">
    <source>
        <dbReference type="ARBA" id="ARBA00023143"/>
    </source>
</evidence>
<gene>
    <name evidence="11" type="ORF">BKX93_06370</name>
</gene>
<dbReference type="RefSeq" id="WP_046157818.1">
    <property type="nucleotide sequence ID" value="NZ_CP017707.1"/>
</dbReference>
<feature type="transmembrane region" description="Helical" evidence="10">
    <location>
        <begin position="211"/>
        <end position="233"/>
    </location>
</feature>
<keyword evidence="11" id="KW-0282">Flagellum</keyword>
<evidence type="ECO:0000256" key="10">
    <source>
        <dbReference type="RuleBase" id="RU362071"/>
    </source>
</evidence>
<feature type="transmembrane region" description="Helical" evidence="10">
    <location>
        <begin position="41"/>
        <end position="58"/>
    </location>
</feature>
<evidence type="ECO:0000256" key="3">
    <source>
        <dbReference type="ARBA" id="ARBA00021717"/>
    </source>
</evidence>
<dbReference type="Pfam" id="PF01311">
    <property type="entry name" value="Bac_export_1"/>
    <property type="match status" value="1"/>
</dbReference>
<comment type="similarity">
    <text evidence="2 10">Belongs to the FliR/MopE/SpaR family.</text>
</comment>
<protein>
    <recommendedName>
        <fullName evidence="3 9">Flagellar biosynthetic protein FliR</fullName>
    </recommendedName>
</protein>
<dbReference type="EMBL" id="CP017707">
    <property type="protein sequence ID" value="AOZ49661.1"/>
    <property type="molecule type" value="Genomic_DNA"/>
</dbReference>
<keyword evidence="6 10" id="KW-1133">Transmembrane helix</keyword>
<evidence type="ECO:0000313" key="12">
    <source>
        <dbReference type="Proteomes" id="UP000178776"/>
    </source>
</evidence>
<dbReference type="STRING" id="1108595.BKX93_06370"/>
<evidence type="ECO:0000256" key="7">
    <source>
        <dbReference type="ARBA" id="ARBA00023136"/>
    </source>
</evidence>
<dbReference type="AlphaFoldDB" id="A0A1D9LEG5"/>
<proteinExistence type="inferred from homology"/>